<keyword evidence="1" id="KW-0812">Transmembrane</keyword>
<accession>Q55E56</accession>
<keyword evidence="3" id="KW-1185">Reference proteome</keyword>
<evidence type="ECO:0000313" key="2">
    <source>
        <dbReference type="EMBL" id="EAL72599.1"/>
    </source>
</evidence>
<evidence type="ECO:0000313" key="3">
    <source>
        <dbReference type="Proteomes" id="UP000002195"/>
    </source>
</evidence>
<dbReference type="PaxDb" id="44689-DDB0201705"/>
<dbReference type="GeneID" id="8616866"/>
<dbReference type="Proteomes" id="UP000002195">
    <property type="component" value="Unassembled WGS sequence"/>
</dbReference>
<dbReference type="KEGG" id="ddi:DDB_G0270498"/>
<feature type="transmembrane region" description="Helical" evidence="1">
    <location>
        <begin position="16"/>
        <end position="36"/>
    </location>
</feature>
<reference evidence="2 3" key="1">
    <citation type="journal article" date="2005" name="Nature">
        <title>The genome of the social amoeba Dictyostelium discoideum.</title>
        <authorList>
            <consortium name="The Dictyostelium discoideum Sequencing Consortium"/>
            <person name="Eichinger L."/>
            <person name="Pachebat J.A."/>
            <person name="Glockner G."/>
            <person name="Rajandream M.A."/>
            <person name="Sucgang R."/>
            <person name="Berriman M."/>
            <person name="Song J."/>
            <person name="Olsen R."/>
            <person name="Szafranski K."/>
            <person name="Xu Q."/>
            <person name="Tunggal B."/>
            <person name="Kummerfeld S."/>
            <person name="Madera M."/>
            <person name="Konfortov B.A."/>
            <person name="Rivero F."/>
            <person name="Bankier A.T."/>
            <person name="Lehmann R."/>
            <person name="Hamlin N."/>
            <person name="Davies R."/>
            <person name="Gaudet P."/>
            <person name="Fey P."/>
            <person name="Pilcher K."/>
            <person name="Chen G."/>
            <person name="Saunders D."/>
            <person name="Sodergren E."/>
            <person name="Davis P."/>
            <person name="Kerhornou A."/>
            <person name="Nie X."/>
            <person name="Hall N."/>
            <person name="Anjard C."/>
            <person name="Hemphill L."/>
            <person name="Bason N."/>
            <person name="Farbrother P."/>
            <person name="Desany B."/>
            <person name="Just E."/>
            <person name="Morio T."/>
            <person name="Rost R."/>
            <person name="Churcher C."/>
            <person name="Cooper J."/>
            <person name="Haydock S."/>
            <person name="van Driessche N."/>
            <person name="Cronin A."/>
            <person name="Goodhead I."/>
            <person name="Muzny D."/>
            <person name="Mourier T."/>
            <person name="Pain A."/>
            <person name="Lu M."/>
            <person name="Harper D."/>
            <person name="Lindsay R."/>
            <person name="Hauser H."/>
            <person name="James K."/>
            <person name="Quiles M."/>
            <person name="Madan Babu M."/>
            <person name="Saito T."/>
            <person name="Buchrieser C."/>
            <person name="Wardroper A."/>
            <person name="Felder M."/>
            <person name="Thangavelu M."/>
            <person name="Johnson D."/>
            <person name="Knights A."/>
            <person name="Loulseged H."/>
            <person name="Mungall K."/>
            <person name="Oliver K."/>
            <person name="Price C."/>
            <person name="Quail M.A."/>
            <person name="Urushihara H."/>
            <person name="Hernandez J."/>
            <person name="Rabbinowitsch E."/>
            <person name="Steffen D."/>
            <person name="Sanders M."/>
            <person name="Ma J."/>
            <person name="Kohara Y."/>
            <person name="Sharp S."/>
            <person name="Simmonds M."/>
            <person name="Spiegler S."/>
            <person name="Tivey A."/>
            <person name="Sugano S."/>
            <person name="White B."/>
            <person name="Walker D."/>
            <person name="Woodward J."/>
            <person name="Winckler T."/>
            <person name="Tanaka Y."/>
            <person name="Shaulsky G."/>
            <person name="Schleicher M."/>
            <person name="Weinstock G."/>
            <person name="Rosenthal A."/>
            <person name="Cox E.C."/>
            <person name="Chisholm R.L."/>
            <person name="Gibbs R."/>
            <person name="Loomis W.F."/>
            <person name="Platzer M."/>
            <person name="Kay R.R."/>
            <person name="Williams J."/>
            <person name="Dear P.H."/>
            <person name="Noegel A.A."/>
            <person name="Barrell B."/>
            <person name="Kuspa A."/>
        </authorList>
    </citation>
    <scope>NUCLEOTIDE SEQUENCE [LARGE SCALE GENOMIC DNA]</scope>
    <source>
        <strain evidence="2 3">AX4</strain>
    </source>
</reference>
<keyword evidence="1" id="KW-1133">Transmembrane helix</keyword>
<evidence type="ECO:0000256" key="1">
    <source>
        <dbReference type="SAM" id="Phobius"/>
    </source>
</evidence>
<protein>
    <submittedName>
        <fullName evidence="2">Uncharacterized protein</fullName>
    </submittedName>
</protein>
<organism evidence="2 3">
    <name type="scientific">Dictyostelium discoideum</name>
    <name type="common">Social amoeba</name>
    <dbReference type="NCBI Taxonomy" id="44689"/>
    <lineage>
        <taxon>Eukaryota</taxon>
        <taxon>Amoebozoa</taxon>
        <taxon>Evosea</taxon>
        <taxon>Eumycetozoa</taxon>
        <taxon>Dictyostelia</taxon>
        <taxon>Dictyosteliales</taxon>
        <taxon>Dictyosteliaceae</taxon>
        <taxon>Dictyostelium</taxon>
    </lineage>
</organism>
<dbReference type="InParanoid" id="Q55E56"/>
<dbReference type="RefSeq" id="XP_645925.1">
    <property type="nucleotide sequence ID" value="XM_640833.1"/>
</dbReference>
<keyword evidence="1" id="KW-0472">Membrane</keyword>
<proteinExistence type="predicted"/>
<dbReference type="AlphaFoldDB" id="Q55E56"/>
<gene>
    <name evidence="2" type="ORF">DDB_G0270498</name>
</gene>
<sequence length="55" mass="6950">MKKIKNLIFSQIYKQIYNIIENIIMIITLIFFFFLIKKNFKYHYNTNVEYNNFFE</sequence>
<dbReference type="EMBL" id="AAFI02000005">
    <property type="protein sequence ID" value="EAL72599.1"/>
    <property type="molecule type" value="Genomic_DNA"/>
</dbReference>
<comment type="caution">
    <text evidence="2">The sequence shown here is derived from an EMBL/GenBank/DDBJ whole genome shotgun (WGS) entry which is preliminary data.</text>
</comment>
<dbReference type="HOGENOM" id="CLU_3036376_0_0_1"/>
<name>Q55E56_DICDI</name>